<gene>
    <name evidence="3" type="ORF">HNR13_000716</name>
</gene>
<keyword evidence="2" id="KW-1133">Transmembrane helix</keyword>
<organism evidence="3 4">
    <name type="scientific">Leifsonia shinshuensis</name>
    <dbReference type="NCBI Taxonomy" id="150026"/>
    <lineage>
        <taxon>Bacteria</taxon>
        <taxon>Bacillati</taxon>
        <taxon>Actinomycetota</taxon>
        <taxon>Actinomycetes</taxon>
        <taxon>Micrococcales</taxon>
        <taxon>Microbacteriaceae</taxon>
        <taxon>Leifsonia</taxon>
    </lineage>
</organism>
<evidence type="ECO:0000313" key="4">
    <source>
        <dbReference type="Proteomes" id="UP000578352"/>
    </source>
</evidence>
<comment type="caution">
    <text evidence="3">The sequence shown here is derived from an EMBL/GenBank/DDBJ whole genome shotgun (WGS) entry which is preliminary data.</text>
</comment>
<name>A0A853CQ50_9MICO</name>
<proteinExistence type="predicted"/>
<keyword evidence="2" id="KW-0812">Transmembrane</keyword>
<feature type="compositionally biased region" description="Pro residues" evidence="1">
    <location>
        <begin position="83"/>
        <end position="93"/>
    </location>
</feature>
<feature type="region of interest" description="Disordered" evidence="1">
    <location>
        <begin position="65"/>
        <end position="113"/>
    </location>
</feature>
<evidence type="ECO:0000313" key="3">
    <source>
        <dbReference type="EMBL" id="NYJ22429.1"/>
    </source>
</evidence>
<dbReference type="EMBL" id="JACCFL010000001">
    <property type="protein sequence ID" value="NYJ22429.1"/>
    <property type="molecule type" value="Genomic_DNA"/>
</dbReference>
<feature type="compositionally biased region" description="Low complexity" evidence="1">
    <location>
        <begin position="94"/>
        <end position="110"/>
    </location>
</feature>
<accession>A0A853CQ50</accession>
<dbReference type="RefSeq" id="WP_179604477.1">
    <property type="nucleotide sequence ID" value="NZ_BAABEH010000001.1"/>
</dbReference>
<feature type="transmembrane region" description="Helical" evidence="2">
    <location>
        <begin position="36"/>
        <end position="57"/>
    </location>
</feature>
<dbReference type="AlphaFoldDB" id="A0A853CQ50"/>
<reference evidence="3 4" key="1">
    <citation type="submission" date="2020-07" db="EMBL/GenBank/DDBJ databases">
        <title>Sequencing the genomes of 1000 actinobacteria strains.</title>
        <authorList>
            <person name="Klenk H.-P."/>
        </authorList>
    </citation>
    <scope>NUCLEOTIDE SEQUENCE [LARGE SCALE GENOMIC DNA]</scope>
    <source>
        <strain evidence="3 4">DSM 15165</strain>
    </source>
</reference>
<evidence type="ECO:0000256" key="2">
    <source>
        <dbReference type="SAM" id="Phobius"/>
    </source>
</evidence>
<evidence type="ECO:0000256" key="1">
    <source>
        <dbReference type="SAM" id="MobiDB-lite"/>
    </source>
</evidence>
<keyword evidence="2" id="KW-0472">Membrane</keyword>
<protein>
    <submittedName>
        <fullName evidence="3">Uncharacterized protein</fullName>
    </submittedName>
</protein>
<dbReference type="Proteomes" id="UP000578352">
    <property type="component" value="Unassembled WGS sequence"/>
</dbReference>
<sequence length="260" mass="27084">MNGEPTFDPRRKAAIRELVVTTAADGRYGRVRKHTALVVTLVLVALGISGGSVAYALGSGLLAPEAAPTPTPSASPTVTATPSPTPPPVPTPTATPTQAPAAEDPADPSTWRIDVDRMGPVTLGRPLADVKAELSTFSDETDPICLPFSLYLGLPDRTTLRVIDDNGQVTADTIELLGRPGNDVSLSPKTAEGIGLGSTAEALAAAYPDLVKTGEYNNTSVQYTLTRSDGRRIIFKVISGEVQGIQIGAESSMPPERCPA</sequence>